<dbReference type="InParanoid" id="A0A2K1XHH3"/>
<name>A0A2K1XHH3_POPTR</name>
<keyword evidence="2" id="KW-1185">Reference proteome</keyword>
<dbReference type="AlphaFoldDB" id="A0A2K1XHH3"/>
<organism evidence="1 2">
    <name type="scientific">Populus trichocarpa</name>
    <name type="common">Western balsam poplar</name>
    <name type="synonym">Populus balsamifera subsp. trichocarpa</name>
    <dbReference type="NCBI Taxonomy" id="3694"/>
    <lineage>
        <taxon>Eukaryota</taxon>
        <taxon>Viridiplantae</taxon>
        <taxon>Streptophyta</taxon>
        <taxon>Embryophyta</taxon>
        <taxon>Tracheophyta</taxon>
        <taxon>Spermatophyta</taxon>
        <taxon>Magnoliopsida</taxon>
        <taxon>eudicotyledons</taxon>
        <taxon>Gunneridae</taxon>
        <taxon>Pentapetalae</taxon>
        <taxon>rosids</taxon>
        <taxon>fabids</taxon>
        <taxon>Malpighiales</taxon>
        <taxon>Salicaceae</taxon>
        <taxon>Saliceae</taxon>
        <taxon>Populus</taxon>
    </lineage>
</organism>
<accession>A0A2K1XHH3</accession>
<reference evidence="1 2" key="1">
    <citation type="journal article" date="2006" name="Science">
        <title>The genome of black cottonwood, Populus trichocarpa (Torr. &amp; Gray).</title>
        <authorList>
            <person name="Tuskan G.A."/>
            <person name="Difazio S."/>
            <person name="Jansson S."/>
            <person name="Bohlmann J."/>
            <person name="Grigoriev I."/>
            <person name="Hellsten U."/>
            <person name="Putnam N."/>
            <person name="Ralph S."/>
            <person name="Rombauts S."/>
            <person name="Salamov A."/>
            <person name="Schein J."/>
            <person name="Sterck L."/>
            <person name="Aerts A."/>
            <person name="Bhalerao R.R."/>
            <person name="Bhalerao R.P."/>
            <person name="Blaudez D."/>
            <person name="Boerjan W."/>
            <person name="Brun A."/>
            <person name="Brunner A."/>
            <person name="Busov V."/>
            <person name="Campbell M."/>
            <person name="Carlson J."/>
            <person name="Chalot M."/>
            <person name="Chapman J."/>
            <person name="Chen G.L."/>
            <person name="Cooper D."/>
            <person name="Coutinho P.M."/>
            <person name="Couturier J."/>
            <person name="Covert S."/>
            <person name="Cronk Q."/>
            <person name="Cunningham R."/>
            <person name="Davis J."/>
            <person name="Degroeve S."/>
            <person name="Dejardin A."/>
            <person name="Depamphilis C."/>
            <person name="Detter J."/>
            <person name="Dirks B."/>
            <person name="Dubchak I."/>
            <person name="Duplessis S."/>
            <person name="Ehlting J."/>
            <person name="Ellis B."/>
            <person name="Gendler K."/>
            <person name="Goodstein D."/>
            <person name="Gribskov M."/>
            <person name="Grimwood J."/>
            <person name="Groover A."/>
            <person name="Gunter L."/>
            <person name="Hamberger B."/>
            <person name="Heinze B."/>
            <person name="Helariutta Y."/>
            <person name="Henrissat B."/>
            <person name="Holligan D."/>
            <person name="Holt R."/>
            <person name="Huang W."/>
            <person name="Islam-Faridi N."/>
            <person name="Jones S."/>
            <person name="Jones-Rhoades M."/>
            <person name="Jorgensen R."/>
            <person name="Joshi C."/>
            <person name="Kangasjarvi J."/>
            <person name="Karlsson J."/>
            <person name="Kelleher C."/>
            <person name="Kirkpatrick R."/>
            <person name="Kirst M."/>
            <person name="Kohler A."/>
            <person name="Kalluri U."/>
            <person name="Larimer F."/>
            <person name="Leebens-Mack J."/>
            <person name="Leple J.C."/>
            <person name="Locascio P."/>
            <person name="Lou Y."/>
            <person name="Lucas S."/>
            <person name="Martin F."/>
            <person name="Montanini B."/>
            <person name="Napoli C."/>
            <person name="Nelson D.R."/>
            <person name="Nelson C."/>
            <person name="Nieminen K."/>
            <person name="Nilsson O."/>
            <person name="Pereda V."/>
            <person name="Peter G."/>
            <person name="Philippe R."/>
            <person name="Pilate G."/>
            <person name="Poliakov A."/>
            <person name="Razumovskaya J."/>
            <person name="Richardson P."/>
            <person name="Rinaldi C."/>
            <person name="Ritland K."/>
            <person name="Rouze P."/>
            <person name="Ryaboy D."/>
            <person name="Schmutz J."/>
            <person name="Schrader J."/>
            <person name="Segerman B."/>
            <person name="Shin H."/>
            <person name="Siddiqui A."/>
            <person name="Sterky F."/>
            <person name="Terry A."/>
            <person name="Tsai C.J."/>
            <person name="Uberbacher E."/>
            <person name="Unneberg P."/>
            <person name="Vahala J."/>
            <person name="Wall K."/>
            <person name="Wessler S."/>
            <person name="Yang G."/>
            <person name="Yin T."/>
            <person name="Douglas C."/>
            <person name="Marra M."/>
            <person name="Sandberg G."/>
            <person name="Van de Peer Y."/>
            <person name="Rokhsar D."/>
        </authorList>
    </citation>
    <scope>NUCLEOTIDE SEQUENCE [LARGE SCALE GENOMIC DNA]</scope>
    <source>
        <strain evidence="2">cv. Nisqually</strain>
    </source>
</reference>
<sequence>MGYKHQSKTTVKQNNLPRIDHNWDLDTMRWKVMIHAISLEVLVAVSKRFCIFLPGSISKEPSDSPRRLERLKGLADSQKALLYL</sequence>
<proteinExistence type="predicted"/>
<dbReference type="EMBL" id="CM009304">
    <property type="protein sequence ID" value="PNT00216.1"/>
    <property type="molecule type" value="Genomic_DNA"/>
</dbReference>
<gene>
    <name evidence="1" type="ORF">POPTR_015G035100</name>
</gene>
<protein>
    <submittedName>
        <fullName evidence="1">Uncharacterized protein</fullName>
    </submittedName>
</protein>
<evidence type="ECO:0000313" key="2">
    <source>
        <dbReference type="Proteomes" id="UP000006729"/>
    </source>
</evidence>
<dbReference type="Proteomes" id="UP000006729">
    <property type="component" value="Chromosome 15"/>
</dbReference>
<evidence type="ECO:0000313" key="1">
    <source>
        <dbReference type="EMBL" id="PNT00216.1"/>
    </source>
</evidence>